<evidence type="ECO:0000256" key="2">
    <source>
        <dbReference type="ARBA" id="ARBA00004496"/>
    </source>
</evidence>
<reference evidence="10 11" key="1">
    <citation type="submission" date="2017-10" db="EMBL/GenBank/DDBJ databases">
        <title>Comparative genomics in systemic dimorphic fungi from Ajellomycetaceae.</title>
        <authorList>
            <person name="Munoz J.F."/>
            <person name="Mcewen J.G."/>
            <person name="Clay O.K."/>
            <person name="Cuomo C.A."/>
        </authorList>
    </citation>
    <scope>NUCLEOTIDE SEQUENCE [LARGE SCALE GENOMIC DNA]</scope>
    <source>
        <strain evidence="10 11">UAMH5409</strain>
    </source>
</reference>
<dbReference type="InterPro" id="IPR054559">
    <property type="entry name" value="PSMD12-CSN4-like_N"/>
</dbReference>
<comment type="caution">
    <text evidence="10">The sequence shown here is derived from an EMBL/GenBank/DDBJ whole genome shotgun (WGS) entry which is preliminary data.</text>
</comment>
<evidence type="ECO:0000256" key="4">
    <source>
        <dbReference type="ARBA" id="ARBA00011098"/>
    </source>
</evidence>
<evidence type="ECO:0000259" key="9">
    <source>
        <dbReference type="PROSITE" id="PS50250"/>
    </source>
</evidence>
<evidence type="ECO:0000256" key="6">
    <source>
        <dbReference type="ARBA" id="ARBA00022490"/>
    </source>
</evidence>
<gene>
    <name evidence="10" type="ORF">AJ79_04066</name>
</gene>
<feature type="domain" description="PCI" evidence="9">
    <location>
        <begin position="198"/>
        <end position="374"/>
    </location>
</feature>
<dbReference type="Pfam" id="PF01399">
    <property type="entry name" value="PCI"/>
    <property type="match status" value="1"/>
</dbReference>
<dbReference type="PROSITE" id="PS50250">
    <property type="entry name" value="PCI"/>
    <property type="match status" value="1"/>
</dbReference>
<dbReference type="PANTHER" id="PTHR10855">
    <property type="entry name" value="26S PROTEASOME NON-ATPASE REGULATORY SUBUNIT 12/COP9 SIGNALOSOME COMPLEX SUBUNIT 4"/>
    <property type="match status" value="1"/>
</dbReference>
<dbReference type="PANTHER" id="PTHR10855:SF2">
    <property type="entry name" value="COP9 SIGNALOSOME COMPLEX SUBUNIT 4"/>
    <property type="match status" value="1"/>
</dbReference>
<dbReference type="FunFam" id="1.10.10.10:FF:000190">
    <property type="entry name" value="COP9 signalosome complex subunit 4"/>
    <property type="match status" value="1"/>
</dbReference>
<keyword evidence="11" id="KW-1185">Reference proteome</keyword>
<dbReference type="InterPro" id="IPR040134">
    <property type="entry name" value="PSMD12/CSN4"/>
</dbReference>
<dbReference type="Pfam" id="PF22241">
    <property type="entry name" value="PSMD12-CSN4_N"/>
    <property type="match status" value="1"/>
</dbReference>
<comment type="subcellular location">
    <subcellularLocation>
        <location evidence="2">Cytoplasm</location>
    </subcellularLocation>
    <subcellularLocation>
        <location evidence="1">Nucleus</location>
    </subcellularLocation>
</comment>
<dbReference type="Proteomes" id="UP000223968">
    <property type="component" value="Unassembled WGS sequence"/>
</dbReference>
<evidence type="ECO:0000256" key="1">
    <source>
        <dbReference type="ARBA" id="ARBA00004123"/>
    </source>
</evidence>
<evidence type="ECO:0000313" key="11">
    <source>
        <dbReference type="Proteomes" id="UP000223968"/>
    </source>
</evidence>
<dbReference type="InterPro" id="IPR036390">
    <property type="entry name" value="WH_DNA-bd_sf"/>
</dbReference>
<proteinExistence type="inferred from homology"/>
<dbReference type="EMBL" id="PDNB01000054">
    <property type="protein sequence ID" value="PGH12706.1"/>
    <property type="molecule type" value="Genomic_DNA"/>
</dbReference>
<evidence type="ECO:0000313" key="10">
    <source>
        <dbReference type="EMBL" id="PGH12706.1"/>
    </source>
</evidence>
<name>A0A2B7XU25_9EURO</name>
<keyword evidence="6" id="KW-0963">Cytoplasm</keyword>
<protein>
    <recommendedName>
        <fullName evidence="5">COP9 signalosome complex subunit 4</fullName>
    </recommendedName>
</protein>
<sequence>MAELNVTSALATIEATSNQQSKPQLYNELLSQIIASPSSPAIQPNLGAFLNSILGDTVGIVAARPLLDNFINSLRKLPSAIIVAVGQNALSEIQARSTSAEAQDTVLREILADAYEAEEEFTQAARVLQGIRFDSSQHLMSDDAKVRIWIRIVRLYLEEDDTTNAESFLNRVKNMPTKIEDPELKLHFQLSQARILDSNRRFLDASQQYFNVSLSGEVEEGDRLQALSAAIICAVLGPAGPQRSRTLSRLYKDDRSSSLDVFNILEKIFMDRLLTAEEVKAFAEKLVPHQLAVTADGSTVLDRAVIEHNLLAASKLYENIHVEELGSILGLKASGDSSAGEKAEAYAARMLEQGRLKGSIDQIEGVIYFDSGIPGIGPGAETAGRSLRVWDAGVQNLAEEVERVAAAIIDEFPV</sequence>
<dbReference type="InterPro" id="IPR000717">
    <property type="entry name" value="PCI_dom"/>
</dbReference>
<dbReference type="SUPFAM" id="SSF46785">
    <property type="entry name" value="Winged helix' DNA-binding domain"/>
    <property type="match status" value="1"/>
</dbReference>
<dbReference type="InterPro" id="IPR036388">
    <property type="entry name" value="WH-like_DNA-bd_sf"/>
</dbReference>
<evidence type="ECO:0000256" key="8">
    <source>
        <dbReference type="ARBA" id="ARBA00023242"/>
    </source>
</evidence>
<evidence type="ECO:0000256" key="3">
    <source>
        <dbReference type="ARBA" id="ARBA00010417"/>
    </source>
</evidence>
<organism evidence="10 11">
    <name type="scientific">Helicocarpus griseus UAMH5409</name>
    <dbReference type="NCBI Taxonomy" id="1447875"/>
    <lineage>
        <taxon>Eukaryota</taxon>
        <taxon>Fungi</taxon>
        <taxon>Dikarya</taxon>
        <taxon>Ascomycota</taxon>
        <taxon>Pezizomycotina</taxon>
        <taxon>Eurotiomycetes</taxon>
        <taxon>Eurotiomycetidae</taxon>
        <taxon>Onygenales</taxon>
        <taxon>Ajellomycetaceae</taxon>
        <taxon>Helicocarpus</taxon>
    </lineage>
</organism>
<comment type="subunit">
    <text evidence="4">Component of the COP9 signalosome (CSN) complex.</text>
</comment>
<accession>A0A2B7XU25</accession>
<keyword evidence="8" id="KW-0539">Nucleus</keyword>
<comment type="similarity">
    <text evidence="3">Belongs to the CSN4 family.</text>
</comment>
<evidence type="ECO:0000256" key="5">
    <source>
        <dbReference type="ARBA" id="ARBA00014881"/>
    </source>
</evidence>
<dbReference type="OrthoDB" id="295656at2759"/>
<evidence type="ECO:0000256" key="7">
    <source>
        <dbReference type="ARBA" id="ARBA00022790"/>
    </source>
</evidence>
<dbReference type="GO" id="GO:0005829">
    <property type="term" value="C:cytosol"/>
    <property type="evidence" value="ECO:0007669"/>
    <property type="project" value="TreeGrafter"/>
</dbReference>
<dbReference type="SMART" id="SM00088">
    <property type="entry name" value="PINT"/>
    <property type="match status" value="1"/>
</dbReference>
<dbReference type="Gene3D" id="1.10.10.10">
    <property type="entry name" value="Winged helix-like DNA-binding domain superfamily/Winged helix DNA-binding domain"/>
    <property type="match status" value="1"/>
</dbReference>
<dbReference type="GO" id="GO:0008180">
    <property type="term" value="C:COP9 signalosome"/>
    <property type="evidence" value="ECO:0007669"/>
    <property type="project" value="UniProtKB-KW"/>
</dbReference>
<dbReference type="STRING" id="1447875.A0A2B7XU25"/>
<dbReference type="AlphaFoldDB" id="A0A2B7XU25"/>
<keyword evidence="7" id="KW-0736">Signalosome</keyword>